<reference evidence="1" key="1">
    <citation type="submission" date="2020-03" db="EMBL/GenBank/DDBJ databases">
        <authorList>
            <person name="He L."/>
        </authorList>
    </citation>
    <scope>NUCLEOTIDE SEQUENCE</scope>
    <source>
        <strain evidence="1">CkLH20</strain>
    </source>
</reference>
<dbReference type="OrthoDB" id="2288928at2759"/>
<accession>A0A9P6HW80</accession>
<dbReference type="RefSeq" id="XP_038740726.1">
    <property type="nucleotide sequence ID" value="XM_038893900.1"/>
</dbReference>
<keyword evidence="2" id="KW-1185">Reference proteome</keyword>
<dbReference type="GeneID" id="62166974"/>
<evidence type="ECO:0000313" key="1">
    <source>
        <dbReference type="EMBL" id="KAF9871265.1"/>
    </source>
</evidence>
<sequence>MALTLTTGFTDSYEQVTELASEDQNQFYSDYLTYIRLLFDKTGTSPETFDALDIALCDGDATRFRVAASPRRDRATSGAFSRRRESADETIRDGFGDEEVFVLV</sequence>
<name>A0A9P6HW80_9PEZI</name>
<dbReference type="AlphaFoldDB" id="A0A9P6HW80"/>
<gene>
    <name evidence="1" type="ORF">CkaCkLH20_11186</name>
</gene>
<protein>
    <submittedName>
        <fullName evidence="1">Uncharacterized protein</fullName>
    </submittedName>
</protein>
<dbReference type="Proteomes" id="UP000781932">
    <property type="component" value="Unassembled WGS sequence"/>
</dbReference>
<proteinExistence type="predicted"/>
<reference evidence="1" key="2">
    <citation type="submission" date="2020-11" db="EMBL/GenBank/DDBJ databases">
        <title>Whole genome sequencing of Colletotrichum sp.</title>
        <authorList>
            <person name="Li H."/>
        </authorList>
    </citation>
    <scope>NUCLEOTIDE SEQUENCE</scope>
    <source>
        <strain evidence="1">CkLH20</strain>
    </source>
</reference>
<organism evidence="1 2">
    <name type="scientific">Colletotrichum karsti</name>
    <dbReference type="NCBI Taxonomy" id="1095194"/>
    <lineage>
        <taxon>Eukaryota</taxon>
        <taxon>Fungi</taxon>
        <taxon>Dikarya</taxon>
        <taxon>Ascomycota</taxon>
        <taxon>Pezizomycotina</taxon>
        <taxon>Sordariomycetes</taxon>
        <taxon>Hypocreomycetidae</taxon>
        <taxon>Glomerellales</taxon>
        <taxon>Glomerellaceae</taxon>
        <taxon>Colletotrichum</taxon>
        <taxon>Colletotrichum boninense species complex</taxon>
    </lineage>
</organism>
<dbReference type="EMBL" id="JAATWM020000046">
    <property type="protein sequence ID" value="KAF9871265.1"/>
    <property type="molecule type" value="Genomic_DNA"/>
</dbReference>
<evidence type="ECO:0000313" key="2">
    <source>
        <dbReference type="Proteomes" id="UP000781932"/>
    </source>
</evidence>
<comment type="caution">
    <text evidence="1">The sequence shown here is derived from an EMBL/GenBank/DDBJ whole genome shotgun (WGS) entry which is preliminary data.</text>
</comment>